<organism evidence="1">
    <name type="scientific">Rhizophora mucronata</name>
    <name type="common">Asiatic mangrove</name>
    <dbReference type="NCBI Taxonomy" id="61149"/>
    <lineage>
        <taxon>Eukaryota</taxon>
        <taxon>Viridiplantae</taxon>
        <taxon>Streptophyta</taxon>
        <taxon>Embryophyta</taxon>
        <taxon>Tracheophyta</taxon>
        <taxon>Spermatophyta</taxon>
        <taxon>Magnoliopsida</taxon>
        <taxon>eudicotyledons</taxon>
        <taxon>Gunneridae</taxon>
        <taxon>Pentapetalae</taxon>
        <taxon>rosids</taxon>
        <taxon>fabids</taxon>
        <taxon>Malpighiales</taxon>
        <taxon>Rhizophoraceae</taxon>
        <taxon>Rhizophora</taxon>
    </lineage>
</organism>
<reference evidence="1" key="1">
    <citation type="submission" date="2018-02" db="EMBL/GenBank/DDBJ databases">
        <title>Rhizophora mucronata_Transcriptome.</title>
        <authorList>
            <person name="Meera S.P."/>
            <person name="Sreeshan A."/>
            <person name="Augustine A."/>
        </authorList>
    </citation>
    <scope>NUCLEOTIDE SEQUENCE</scope>
    <source>
        <tissue evidence="1">Leaf</tissue>
    </source>
</reference>
<dbReference type="EMBL" id="GGEC01067414">
    <property type="protein sequence ID" value="MBX47898.1"/>
    <property type="molecule type" value="Transcribed_RNA"/>
</dbReference>
<evidence type="ECO:0000313" key="1">
    <source>
        <dbReference type="EMBL" id="MBX47898.1"/>
    </source>
</evidence>
<name>A0A2P2NZG0_RHIMU</name>
<sequence>MLFDMSFSVLPYNNNNQNRQILQNITHPVAFHLNILPIF</sequence>
<accession>A0A2P2NZG0</accession>
<protein>
    <submittedName>
        <fullName evidence="1">Uncharacterized protein</fullName>
    </submittedName>
</protein>
<proteinExistence type="predicted"/>
<dbReference type="AlphaFoldDB" id="A0A2P2NZG0"/>